<comment type="caution">
    <text evidence="4">The sequence shown here is derived from an EMBL/GenBank/DDBJ whole genome shotgun (WGS) entry which is preliminary data.</text>
</comment>
<evidence type="ECO:0000256" key="1">
    <source>
        <dbReference type="ARBA" id="ARBA00022741"/>
    </source>
</evidence>
<dbReference type="EMBL" id="JABZGU010000002">
    <property type="protein sequence ID" value="MBF4802246.1"/>
    <property type="molecule type" value="Genomic_DNA"/>
</dbReference>
<sequence length="433" mass="46814">MMLEKWISYVGLDARVEIGAILTYLGISNRCEFTDSAASLRSIVARSTPQDYSVLIGNTGSDVSDINLAAAIVKDGNARCVVLVRSGASGSLRSRAAKAGVDLVIDPMELGDLVKVGRGYQSYGADRLSQPLPEASDYVASIQELNTYLQSLIPLDKTLKAPILTFTSGRGGVGKTTLISSMALIASSWGLKVALVDFDLSYGNAFEKLGIRQPKDFSNLVADVPSEKESLLERATCVHKNLYLFGPCVKPEMAELLFPCVSHFLQAVSGLVDLVLVDTTTAATDCYAQAAQCADRLVIVSENPLTCINYLAKVSGLAVRLGVARTRIIRLENKANPRVKQDFSVGKAEVGLEAAKMFRIFEGGPGFQELIQQGKLSVLLQEETSFTQSVSFVLAHFLNELGILPQLREAQIALQATPEKKPFSLFNRKKEVG</sequence>
<dbReference type="Gene3D" id="3.40.50.300">
    <property type="entry name" value="P-loop containing nucleotide triphosphate hydrolases"/>
    <property type="match status" value="1"/>
</dbReference>
<dbReference type="InterPro" id="IPR050625">
    <property type="entry name" value="ParA/MinD_ATPase"/>
</dbReference>
<keyword evidence="2" id="KW-0067">ATP-binding</keyword>
<evidence type="ECO:0000313" key="4">
    <source>
        <dbReference type="EMBL" id="MBF4802246.1"/>
    </source>
</evidence>
<accession>A0A9D5X290</accession>
<dbReference type="AlphaFoldDB" id="A0A9D5X290"/>
<dbReference type="GO" id="GO:0009898">
    <property type="term" value="C:cytoplasmic side of plasma membrane"/>
    <property type="evidence" value="ECO:0007669"/>
    <property type="project" value="TreeGrafter"/>
</dbReference>
<dbReference type="GO" id="GO:0005829">
    <property type="term" value="C:cytosol"/>
    <property type="evidence" value="ECO:0007669"/>
    <property type="project" value="TreeGrafter"/>
</dbReference>
<dbReference type="SUPFAM" id="SSF52540">
    <property type="entry name" value="P-loop containing nucleoside triphosphate hydrolases"/>
    <property type="match status" value="1"/>
</dbReference>
<evidence type="ECO:0000256" key="2">
    <source>
        <dbReference type="ARBA" id="ARBA00022840"/>
    </source>
</evidence>
<dbReference type="Pfam" id="PF01656">
    <property type="entry name" value="CbiA"/>
    <property type="match status" value="1"/>
</dbReference>
<protein>
    <submittedName>
        <fullName evidence="4">AAA family ATPase</fullName>
    </submittedName>
</protein>
<reference evidence="4" key="1">
    <citation type="submission" date="2020-04" db="EMBL/GenBank/DDBJ databases">
        <title>Deep metagenomics examines the oral microbiome during advanced dental caries in children, revealing novel taxa and co-occurrences with host molecules.</title>
        <authorList>
            <person name="Baker J.L."/>
            <person name="Morton J.T."/>
            <person name="Dinis M."/>
            <person name="Alvarez R."/>
            <person name="Tran N.C."/>
            <person name="Knight R."/>
            <person name="Edlund A."/>
        </authorList>
    </citation>
    <scope>NUCLEOTIDE SEQUENCE</scope>
    <source>
        <strain evidence="4">JCVI_3_bin.11</strain>
    </source>
</reference>
<proteinExistence type="predicted"/>
<dbReference type="InterPro" id="IPR002586">
    <property type="entry name" value="CobQ/CobB/MinD/ParA_Nub-bd_dom"/>
</dbReference>
<dbReference type="GO" id="GO:0005524">
    <property type="term" value="F:ATP binding"/>
    <property type="evidence" value="ECO:0007669"/>
    <property type="project" value="UniProtKB-KW"/>
</dbReference>
<evidence type="ECO:0000313" key="5">
    <source>
        <dbReference type="Proteomes" id="UP000787322"/>
    </source>
</evidence>
<dbReference type="Proteomes" id="UP000787322">
    <property type="component" value="Unassembled WGS sequence"/>
</dbReference>
<name>A0A9D5X290_9ACTN</name>
<dbReference type="GO" id="GO:0051782">
    <property type="term" value="P:negative regulation of cell division"/>
    <property type="evidence" value="ECO:0007669"/>
    <property type="project" value="TreeGrafter"/>
</dbReference>
<gene>
    <name evidence="4" type="ORF">HXK24_00210</name>
</gene>
<organism evidence="4 5">
    <name type="scientific">Lancefieldella parvula</name>
    <dbReference type="NCBI Taxonomy" id="1382"/>
    <lineage>
        <taxon>Bacteria</taxon>
        <taxon>Bacillati</taxon>
        <taxon>Actinomycetota</taxon>
        <taxon>Coriobacteriia</taxon>
        <taxon>Coriobacteriales</taxon>
        <taxon>Atopobiaceae</taxon>
        <taxon>Lancefieldella</taxon>
    </lineage>
</organism>
<dbReference type="PANTHER" id="PTHR43384">
    <property type="entry name" value="SEPTUM SITE-DETERMINING PROTEIN MIND HOMOLOG, CHLOROPLASTIC-RELATED"/>
    <property type="match status" value="1"/>
</dbReference>
<dbReference type="PANTHER" id="PTHR43384:SF6">
    <property type="entry name" value="SEPTUM SITE-DETERMINING PROTEIN MIND HOMOLOG, CHLOROPLASTIC"/>
    <property type="match status" value="1"/>
</dbReference>
<keyword evidence="1" id="KW-0547">Nucleotide-binding</keyword>
<feature type="domain" description="CobQ/CobB/MinD/ParA nucleotide binding" evidence="3">
    <location>
        <begin position="165"/>
        <end position="214"/>
    </location>
</feature>
<dbReference type="InterPro" id="IPR027417">
    <property type="entry name" value="P-loop_NTPase"/>
</dbReference>
<dbReference type="GO" id="GO:0016887">
    <property type="term" value="F:ATP hydrolysis activity"/>
    <property type="evidence" value="ECO:0007669"/>
    <property type="project" value="TreeGrafter"/>
</dbReference>
<evidence type="ECO:0000259" key="3">
    <source>
        <dbReference type="Pfam" id="PF01656"/>
    </source>
</evidence>